<dbReference type="RefSeq" id="WP_044939637.1">
    <property type="nucleotide sequence ID" value="NZ_KN174162.1"/>
</dbReference>
<dbReference type="CDD" id="cd00009">
    <property type="entry name" value="AAA"/>
    <property type="match status" value="1"/>
</dbReference>
<keyword evidence="7" id="KW-1185">Reference proteome</keyword>
<evidence type="ECO:0000259" key="5">
    <source>
        <dbReference type="PROSITE" id="PS50045"/>
    </source>
</evidence>
<dbReference type="GO" id="GO:0006355">
    <property type="term" value="P:regulation of DNA-templated transcription"/>
    <property type="evidence" value="ECO:0007669"/>
    <property type="project" value="InterPro"/>
</dbReference>
<dbReference type="eggNOG" id="COG1063">
    <property type="taxonomic scope" value="Bacteria"/>
</dbReference>
<dbReference type="InterPro" id="IPR058932">
    <property type="entry name" value="KDD_N"/>
</dbReference>
<proteinExistence type="predicted"/>
<dbReference type="InterPro" id="IPR025662">
    <property type="entry name" value="Sigma_54_int_dom_ATP-bd_1"/>
</dbReference>
<dbReference type="InterPro" id="IPR003593">
    <property type="entry name" value="AAA+_ATPase"/>
</dbReference>
<dbReference type="PROSITE" id="PS50045">
    <property type="entry name" value="SIGMA54_INTERACT_4"/>
    <property type="match status" value="1"/>
</dbReference>
<dbReference type="Gene3D" id="3.90.180.10">
    <property type="entry name" value="Medium-chain alcohol dehydrogenases, catalytic domain"/>
    <property type="match status" value="1"/>
</dbReference>
<dbReference type="NCBIfam" id="TIGR04381">
    <property type="entry name" value="HTH_TypR"/>
    <property type="match status" value="1"/>
</dbReference>
<evidence type="ECO:0000313" key="6">
    <source>
        <dbReference type="EMBL" id="KGF56425.1"/>
    </source>
</evidence>
<dbReference type="Gene3D" id="1.10.10.60">
    <property type="entry name" value="Homeodomain-like"/>
    <property type="match status" value="1"/>
</dbReference>
<feature type="domain" description="Sigma-54 factor interaction" evidence="5">
    <location>
        <begin position="370"/>
        <end position="599"/>
    </location>
</feature>
<keyword evidence="2" id="KW-0058">Aromatic hydrocarbons catabolism</keyword>
<dbReference type="Pfam" id="PF00158">
    <property type="entry name" value="Sigma54_activat"/>
    <property type="match status" value="1"/>
</dbReference>
<dbReference type="Pfam" id="PF26370">
    <property type="entry name" value="KDD_N"/>
    <property type="match status" value="1"/>
</dbReference>
<dbReference type="InterPro" id="IPR002078">
    <property type="entry name" value="Sigma_54_int"/>
</dbReference>
<dbReference type="SUPFAM" id="SSF46689">
    <property type="entry name" value="Homeodomain-like"/>
    <property type="match status" value="1"/>
</dbReference>
<evidence type="ECO:0000313" key="7">
    <source>
        <dbReference type="Proteomes" id="UP000029585"/>
    </source>
</evidence>
<dbReference type="Pfam" id="PF18024">
    <property type="entry name" value="HTH_50"/>
    <property type="match status" value="1"/>
</dbReference>
<keyword evidence="1" id="KW-0547">Nucleotide-binding</keyword>
<dbReference type="PATRIC" id="fig|742738.3.peg.1054"/>
<dbReference type="Pfam" id="PF25601">
    <property type="entry name" value="AAA_lid_14"/>
    <property type="match status" value="1"/>
</dbReference>
<comment type="caution">
    <text evidence="6">The sequence shown here is derived from an EMBL/GenBank/DDBJ whole genome shotgun (WGS) entry which is preliminary data.</text>
</comment>
<dbReference type="Gene3D" id="1.10.8.60">
    <property type="match status" value="1"/>
</dbReference>
<dbReference type="InterPro" id="IPR036291">
    <property type="entry name" value="NAD(P)-bd_dom_sf"/>
</dbReference>
<dbReference type="GO" id="GO:0005524">
    <property type="term" value="F:ATP binding"/>
    <property type="evidence" value="ECO:0007669"/>
    <property type="project" value="UniProtKB-KW"/>
</dbReference>
<protein>
    <recommendedName>
        <fullName evidence="4">HTH-type transcriptional regulatory protein TyrR</fullName>
    </recommendedName>
</protein>
<dbReference type="InterPro" id="IPR030828">
    <property type="entry name" value="HTH_TyrR"/>
</dbReference>
<evidence type="ECO:0000256" key="4">
    <source>
        <dbReference type="ARBA" id="ARBA00029500"/>
    </source>
</evidence>
<evidence type="ECO:0000256" key="2">
    <source>
        <dbReference type="ARBA" id="ARBA00022797"/>
    </source>
</evidence>
<dbReference type="eggNOG" id="COG3829">
    <property type="taxonomic scope" value="Bacteria"/>
</dbReference>
<dbReference type="Gene3D" id="3.40.50.300">
    <property type="entry name" value="P-loop containing nucleotide triphosphate hydrolases"/>
    <property type="match status" value="1"/>
</dbReference>
<dbReference type="FunFam" id="3.40.50.300:FF:000006">
    <property type="entry name" value="DNA-binding transcriptional regulator NtrC"/>
    <property type="match status" value="1"/>
</dbReference>
<dbReference type="PROSITE" id="PS00675">
    <property type="entry name" value="SIGMA54_INTERACT_1"/>
    <property type="match status" value="1"/>
</dbReference>
<accession>A0A096BBG1</accession>
<name>A0A096BBG1_FLAPL</name>
<sequence length="693" mass="77262">MDSFGLERSIEPRHALAQQAWKIDNTMTLRSDEVLIDVKIININLASFNEILDETGEDRALLCQRVLEIVRERGKLHNPVTNSGGMLYGTVVELGPSYPNIYHIRPKDEIISLSSLTVTPLHITQILRIDYESAQLEVEGQAILYANSPVVKKPPDLPLRAVIAAMDEAGAPTRSYQIVQPGQDVLILGASGRIGLMCGYAAKDKMGSSGRLVGIVRDQESRIQMEQCSVFDEVLELDATNLSALCGTPHAEIIQRFDVVINCINTADTEAASLLAVKNHGTIYFATICCDYKFVALTAESIGKEIQVIPYTGFLEGHADYTLGLMRRFPQMQTDIQRGICGVPETISIPNSDETPHAKSEADEDCASGYIFHSLEAKATLRQALKVARYTSNVMIYGESGVGKEIIARIIHQNSERKSFPMVKINCAAIPEHLLESELFGYEKGSFTGANIKGKIGLWEAAQNGTLFLDEVGELPLTFQAKLLRVIQEKEIVRVGGLTPIKVDVRIIAATNRNLARMVQAGEFREDLYYRLNVYPITVLPLRMRRADIIPLAKYFVERYNLEFGLQKSLGAKALEFLENQSFRGNIRELQNLIQRLMIMTNNRIIEARDVLQVLSMDSVEPPSVAAAVPSPDFHKQTTGGSLKEMLSQREREILQLYQQRYKSTRKIANMLGISQSSVVRKLNLYGLQSEDK</sequence>
<gene>
    <name evidence="6" type="ORF">HMPREF9460_01017</name>
</gene>
<dbReference type="SUPFAM" id="SSF51735">
    <property type="entry name" value="NAD(P)-binding Rossmann-fold domains"/>
    <property type="match status" value="1"/>
</dbReference>
<dbReference type="GO" id="GO:0003677">
    <property type="term" value="F:DNA binding"/>
    <property type="evidence" value="ECO:0007669"/>
    <property type="project" value="UniProtKB-KW"/>
</dbReference>
<evidence type="ECO:0000256" key="3">
    <source>
        <dbReference type="ARBA" id="ARBA00022840"/>
    </source>
</evidence>
<dbReference type="HOGENOM" id="CLU_025046_0_0_9"/>
<dbReference type="InterPro" id="IPR027417">
    <property type="entry name" value="P-loop_NTPase"/>
</dbReference>
<dbReference type="SMART" id="SM00382">
    <property type="entry name" value="AAA"/>
    <property type="match status" value="1"/>
</dbReference>
<dbReference type="SUPFAM" id="SSF52540">
    <property type="entry name" value="P-loop containing nucleoside triphosphate hydrolases"/>
    <property type="match status" value="1"/>
</dbReference>
<dbReference type="PANTHER" id="PTHR32071">
    <property type="entry name" value="TRANSCRIPTIONAL REGULATORY PROTEIN"/>
    <property type="match status" value="1"/>
</dbReference>
<evidence type="ECO:0000256" key="1">
    <source>
        <dbReference type="ARBA" id="ARBA00022741"/>
    </source>
</evidence>
<dbReference type="Proteomes" id="UP000029585">
    <property type="component" value="Unassembled WGS sequence"/>
</dbReference>
<dbReference type="InterPro" id="IPR058031">
    <property type="entry name" value="AAA_lid_NorR"/>
</dbReference>
<keyword evidence="3" id="KW-0067">ATP-binding</keyword>
<dbReference type="InterPro" id="IPR009057">
    <property type="entry name" value="Homeodomain-like_sf"/>
</dbReference>
<dbReference type="EMBL" id="ADLO01000041">
    <property type="protein sequence ID" value="KGF56425.1"/>
    <property type="molecule type" value="Genomic_DNA"/>
</dbReference>
<reference evidence="6 7" key="1">
    <citation type="submission" date="2011-08" db="EMBL/GenBank/DDBJ databases">
        <title>The Genome Sequence of Clostridium orbiscindens 1_3_50AFAA.</title>
        <authorList>
            <consortium name="The Broad Institute Genome Sequencing Platform"/>
            <person name="Earl A."/>
            <person name="Ward D."/>
            <person name="Feldgarden M."/>
            <person name="Gevers D."/>
            <person name="Daigneault M."/>
            <person name="Strauss J."/>
            <person name="Allen-Vercoe E."/>
            <person name="Young S.K."/>
            <person name="Zeng Q."/>
            <person name="Gargeya S."/>
            <person name="Fitzgerald M."/>
            <person name="Haas B."/>
            <person name="Abouelleil A."/>
            <person name="Alvarado L."/>
            <person name="Arachchi H.M."/>
            <person name="Berlin A."/>
            <person name="Brown A."/>
            <person name="Chapman S.B."/>
            <person name="Chen Z."/>
            <person name="Dunbar C."/>
            <person name="Freedman E."/>
            <person name="Gearin G."/>
            <person name="Gellesch M."/>
            <person name="Goldberg J."/>
            <person name="Griggs A."/>
            <person name="Gujja S."/>
            <person name="Heiman D."/>
            <person name="Howarth C."/>
            <person name="Larson L."/>
            <person name="Lui A."/>
            <person name="MacDonald P.J.P."/>
            <person name="Montmayeur A."/>
            <person name="Murphy C."/>
            <person name="Neiman D."/>
            <person name="Pearson M."/>
            <person name="Priest M."/>
            <person name="Roberts A."/>
            <person name="Saif S."/>
            <person name="Shea T."/>
            <person name="Shenoy N."/>
            <person name="Sisk P."/>
            <person name="Stolte C."/>
            <person name="Sykes S."/>
            <person name="Wortman J."/>
            <person name="Nusbaum C."/>
            <person name="Birren B."/>
        </authorList>
    </citation>
    <scope>NUCLEOTIDE SEQUENCE [LARGE SCALE GENOMIC DNA]</scope>
    <source>
        <strain evidence="6 7">1_3_50AFAA</strain>
    </source>
</reference>
<organism evidence="6 7">
    <name type="scientific">Flavonifractor plautii 1_3_50AFAA</name>
    <dbReference type="NCBI Taxonomy" id="742738"/>
    <lineage>
        <taxon>Bacteria</taxon>
        <taxon>Bacillati</taxon>
        <taxon>Bacillota</taxon>
        <taxon>Clostridia</taxon>
        <taxon>Eubacteriales</taxon>
        <taxon>Oscillospiraceae</taxon>
        <taxon>Flavonifractor</taxon>
    </lineage>
</organism>
<dbReference type="AlphaFoldDB" id="A0A096BBG1"/>